<dbReference type="AlphaFoldDB" id="A0A849XWS1"/>
<accession>A0A849XWS1</accession>
<dbReference type="InterPro" id="IPR051258">
    <property type="entry name" value="Diverse_Substrate_Transporter"/>
</dbReference>
<dbReference type="GO" id="GO:0005886">
    <property type="term" value="C:plasma membrane"/>
    <property type="evidence" value="ECO:0007669"/>
    <property type="project" value="UniProtKB-SubCell"/>
</dbReference>
<dbReference type="EMBL" id="JABWDC010000010">
    <property type="protein sequence ID" value="NUN85815.1"/>
    <property type="molecule type" value="Genomic_DNA"/>
</dbReference>
<feature type="transmembrane region" description="Helical" evidence="7">
    <location>
        <begin position="12"/>
        <end position="32"/>
    </location>
</feature>
<evidence type="ECO:0000256" key="1">
    <source>
        <dbReference type="ARBA" id="ARBA00004651"/>
    </source>
</evidence>
<feature type="transmembrane region" description="Helical" evidence="7">
    <location>
        <begin position="240"/>
        <end position="259"/>
    </location>
</feature>
<keyword evidence="6 7" id="KW-0472">Membrane</keyword>
<dbReference type="Pfam" id="PF00892">
    <property type="entry name" value="EamA"/>
    <property type="match status" value="2"/>
</dbReference>
<sequence>MKDSTKKYLGILGLLTVTIIWGGGFVASDIALATLTPFQIMFIRFFIAAVIMTALGKDSIKSVTREEIKCGAMLGSALFGGFALQIIALQYTTPSKNAFLTATNVVIVPFIALVIYKKKIPVKSLVGAGMAIVGAAVLSLQSDFSMGIGDLMTLACAVCFALQIFLTGEFVGKIRPTVLNFLQMTTAFVLSGVGLIVTGSFRFKPSMESLLAVLYLGIVSTTITYLLQTISQKYVDETKSAIILSMEAVFGTIFSVILLHETVTVRMITGSVLILAAVLVSEVSFSKKTNK</sequence>
<evidence type="ECO:0000313" key="10">
    <source>
        <dbReference type="Proteomes" id="UP000554488"/>
    </source>
</evidence>
<feature type="transmembrane region" description="Helical" evidence="7">
    <location>
        <begin position="122"/>
        <end position="140"/>
    </location>
</feature>
<evidence type="ECO:0000256" key="4">
    <source>
        <dbReference type="ARBA" id="ARBA00022692"/>
    </source>
</evidence>
<gene>
    <name evidence="9" type="ORF">HUU93_04210</name>
</gene>
<dbReference type="InterPro" id="IPR037185">
    <property type="entry name" value="EmrE-like"/>
</dbReference>
<comment type="subcellular location">
    <subcellularLocation>
        <location evidence="1">Cell membrane</location>
        <topology evidence="1">Multi-pass membrane protein</topology>
    </subcellularLocation>
</comment>
<evidence type="ECO:0000256" key="2">
    <source>
        <dbReference type="ARBA" id="ARBA00007362"/>
    </source>
</evidence>
<keyword evidence="4 7" id="KW-0812">Transmembrane</keyword>
<proteinExistence type="inferred from homology"/>
<keyword evidence="5 7" id="KW-1133">Transmembrane helix</keyword>
<feature type="domain" description="EamA" evidence="8">
    <location>
        <begin position="9"/>
        <end position="139"/>
    </location>
</feature>
<feature type="transmembrane region" description="Helical" evidence="7">
    <location>
        <begin position="178"/>
        <end position="197"/>
    </location>
</feature>
<comment type="caution">
    <text evidence="9">The sequence shown here is derived from an EMBL/GenBank/DDBJ whole genome shotgun (WGS) entry which is preliminary data.</text>
</comment>
<feature type="transmembrane region" description="Helical" evidence="7">
    <location>
        <begin position="97"/>
        <end position="115"/>
    </location>
</feature>
<feature type="transmembrane region" description="Helical" evidence="7">
    <location>
        <begin position="265"/>
        <end position="285"/>
    </location>
</feature>
<reference evidence="9 10" key="1">
    <citation type="submission" date="2020-04" db="EMBL/GenBank/DDBJ databases">
        <authorList>
            <person name="Pieper L."/>
        </authorList>
    </citation>
    <scope>NUCLEOTIDE SEQUENCE [LARGE SCALE GENOMIC DNA]</scope>
    <source>
        <strain evidence="9 10">F22</strain>
    </source>
</reference>
<evidence type="ECO:0000256" key="6">
    <source>
        <dbReference type="ARBA" id="ARBA00023136"/>
    </source>
</evidence>
<dbReference type="RefSeq" id="WP_173692416.1">
    <property type="nucleotide sequence ID" value="NZ_JAAION010000016.1"/>
</dbReference>
<dbReference type="SUPFAM" id="SSF103481">
    <property type="entry name" value="Multidrug resistance efflux transporter EmrE"/>
    <property type="match status" value="2"/>
</dbReference>
<evidence type="ECO:0000313" key="9">
    <source>
        <dbReference type="EMBL" id="NUN85815.1"/>
    </source>
</evidence>
<feature type="transmembrane region" description="Helical" evidence="7">
    <location>
        <begin position="209"/>
        <end position="228"/>
    </location>
</feature>
<evidence type="ECO:0000256" key="3">
    <source>
        <dbReference type="ARBA" id="ARBA00022475"/>
    </source>
</evidence>
<feature type="transmembrane region" description="Helical" evidence="7">
    <location>
        <begin position="38"/>
        <end position="56"/>
    </location>
</feature>
<name>A0A849XWS1_9FIRM</name>
<evidence type="ECO:0000259" key="8">
    <source>
        <dbReference type="Pfam" id="PF00892"/>
    </source>
</evidence>
<comment type="similarity">
    <text evidence="2">Belongs to the EamA transporter family.</text>
</comment>
<organism evidence="9 10">
    <name type="scientific">Coprococcus comes</name>
    <dbReference type="NCBI Taxonomy" id="410072"/>
    <lineage>
        <taxon>Bacteria</taxon>
        <taxon>Bacillati</taxon>
        <taxon>Bacillota</taxon>
        <taxon>Clostridia</taxon>
        <taxon>Lachnospirales</taxon>
        <taxon>Lachnospiraceae</taxon>
        <taxon>Coprococcus</taxon>
    </lineage>
</organism>
<feature type="domain" description="EamA" evidence="8">
    <location>
        <begin position="148"/>
        <end position="280"/>
    </location>
</feature>
<keyword evidence="3" id="KW-1003">Cell membrane</keyword>
<feature type="transmembrane region" description="Helical" evidence="7">
    <location>
        <begin position="68"/>
        <end position="91"/>
    </location>
</feature>
<evidence type="ECO:0000256" key="5">
    <source>
        <dbReference type="ARBA" id="ARBA00022989"/>
    </source>
</evidence>
<reference evidence="9 10" key="2">
    <citation type="submission" date="2020-07" db="EMBL/GenBank/DDBJ databases">
        <title>Bacterial metabolism rescues the inhibition of intestinal drug absorption by food and drug additives.</title>
        <authorList>
            <person name="Zou L."/>
            <person name="Spanogiannopoulos P."/>
            <person name="Chien H.-C."/>
            <person name="Pieper L.M."/>
            <person name="Cai W."/>
            <person name="Khuri N."/>
            <person name="Pottel J."/>
            <person name="Vora B."/>
            <person name="Ni Z."/>
            <person name="Tsakalozou E."/>
            <person name="Zhang W."/>
            <person name="Shoichet B.K."/>
            <person name="Giacomini K.M."/>
            <person name="Turnbaugh P.J."/>
        </authorList>
    </citation>
    <scope>NUCLEOTIDE SEQUENCE [LARGE SCALE GENOMIC DNA]</scope>
    <source>
        <strain evidence="9 10">F22</strain>
    </source>
</reference>
<evidence type="ECO:0000256" key="7">
    <source>
        <dbReference type="SAM" id="Phobius"/>
    </source>
</evidence>
<dbReference type="PANTHER" id="PTHR42920">
    <property type="entry name" value="OS03G0707200 PROTEIN-RELATED"/>
    <property type="match status" value="1"/>
</dbReference>
<protein>
    <submittedName>
        <fullName evidence="9">DMT family transporter</fullName>
    </submittedName>
</protein>
<feature type="transmembrane region" description="Helical" evidence="7">
    <location>
        <begin position="146"/>
        <end position="166"/>
    </location>
</feature>
<dbReference type="PANTHER" id="PTHR42920:SF5">
    <property type="entry name" value="EAMA DOMAIN-CONTAINING PROTEIN"/>
    <property type="match status" value="1"/>
</dbReference>
<dbReference type="Proteomes" id="UP000554488">
    <property type="component" value="Unassembled WGS sequence"/>
</dbReference>
<dbReference type="InterPro" id="IPR000620">
    <property type="entry name" value="EamA_dom"/>
</dbReference>